<organism evidence="3 4">
    <name type="scientific">Paenibacillus filicis</name>
    <dbReference type="NCBI Taxonomy" id="669464"/>
    <lineage>
        <taxon>Bacteria</taxon>
        <taxon>Bacillati</taxon>
        <taxon>Bacillota</taxon>
        <taxon>Bacilli</taxon>
        <taxon>Bacillales</taxon>
        <taxon>Paenibacillaceae</taxon>
        <taxon>Paenibacillus</taxon>
    </lineage>
</organism>
<gene>
    <name evidence="3" type="ORF">WMW72_05580</name>
</gene>
<feature type="domain" description="Putative zinc-finger" evidence="2">
    <location>
        <begin position="3"/>
        <end position="37"/>
    </location>
</feature>
<accession>A0ABU9DET2</accession>
<feature type="transmembrane region" description="Helical" evidence="1">
    <location>
        <begin position="184"/>
        <end position="203"/>
    </location>
</feature>
<comment type="caution">
    <text evidence="3">The sequence shown here is derived from an EMBL/GenBank/DDBJ whole genome shotgun (WGS) entry which is preliminary data.</text>
</comment>
<dbReference type="InterPro" id="IPR027383">
    <property type="entry name" value="Znf_put"/>
</dbReference>
<dbReference type="EMBL" id="JBBPCC010000002">
    <property type="protein sequence ID" value="MEK8127382.1"/>
    <property type="molecule type" value="Genomic_DNA"/>
</dbReference>
<dbReference type="RefSeq" id="WP_341414429.1">
    <property type="nucleotide sequence ID" value="NZ_JBBPCC010000002.1"/>
</dbReference>
<evidence type="ECO:0000259" key="2">
    <source>
        <dbReference type="Pfam" id="PF13490"/>
    </source>
</evidence>
<dbReference type="Proteomes" id="UP001469365">
    <property type="component" value="Unassembled WGS sequence"/>
</dbReference>
<keyword evidence="1" id="KW-0472">Membrane</keyword>
<protein>
    <submittedName>
        <fullName evidence="3">Zf-HC2 domain-containing protein</fullName>
    </submittedName>
</protein>
<sequence length="208" mass="23728">MKCEEIQELFGVYWDLPEDDPKRLQVDEHLAHCDACAEEFEMWKESTMLIRTIADTEGMVVPERGVSSSVMSRIYQDESWRVPVTDRLYRFSAKLRRNMTAVIAVCLLAFMFTFWLSVNHKQPYESAIPESPVFGRIGDPVVAAYGSQVESLNVHSMPTAVASLKGFNKPFTYQVGPIHSVSDYLLFLSLLGLTSTLLIMNWLSRTRH</sequence>
<keyword evidence="1" id="KW-0812">Transmembrane</keyword>
<keyword evidence="4" id="KW-1185">Reference proteome</keyword>
<keyword evidence="1" id="KW-1133">Transmembrane helix</keyword>
<evidence type="ECO:0000313" key="3">
    <source>
        <dbReference type="EMBL" id="MEK8127382.1"/>
    </source>
</evidence>
<name>A0ABU9DET2_9BACL</name>
<evidence type="ECO:0000256" key="1">
    <source>
        <dbReference type="SAM" id="Phobius"/>
    </source>
</evidence>
<feature type="transmembrane region" description="Helical" evidence="1">
    <location>
        <begin position="99"/>
        <end position="118"/>
    </location>
</feature>
<dbReference type="Pfam" id="PF13490">
    <property type="entry name" value="zf-HC2"/>
    <property type="match status" value="1"/>
</dbReference>
<proteinExistence type="predicted"/>
<reference evidence="3 4" key="1">
    <citation type="submission" date="2024-04" db="EMBL/GenBank/DDBJ databases">
        <title>draft genome sequnece of Paenibacillus filicis.</title>
        <authorList>
            <person name="Kim D.-U."/>
        </authorList>
    </citation>
    <scope>NUCLEOTIDE SEQUENCE [LARGE SCALE GENOMIC DNA]</scope>
    <source>
        <strain evidence="3 4">KACC14197</strain>
    </source>
</reference>
<evidence type="ECO:0000313" key="4">
    <source>
        <dbReference type="Proteomes" id="UP001469365"/>
    </source>
</evidence>